<gene>
    <name evidence="1" type="ORF">DSO57_1018058</name>
</gene>
<dbReference type="Proteomes" id="UP001165960">
    <property type="component" value="Unassembled WGS sequence"/>
</dbReference>
<keyword evidence="2" id="KW-1185">Reference proteome</keyword>
<organism evidence="1 2">
    <name type="scientific">Entomophthora muscae</name>
    <dbReference type="NCBI Taxonomy" id="34485"/>
    <lineage>
        <taxon>Eukaryota</taxon>
        <taxon>Fungi</taxon>
        <taxon>Fungi incertae sedis</taxon>
        <taxon>Zoopagomycota</taxon>
        <taxon>Entomophthoromycotina</taxon>
        <taxon>Entomophthoromycetes</taxon>
        <taxon>Entomophthorales</taxon>
        <taxon>Entomophthoraceae</taxon>
        <taxon>Entomophthora</taxon>
    </lineage>
</organism>
<name>A0ACC2RJ23_9FUNG</name>
<evidence type="ECO:0000313" key="1">
    <source>
        <dbReference type="EMBL" id="KAJ9050057.1"/>
    </source>
</evidence>
<proteinExistence type="predicted"/>
<evidence type="ECO:0000313" key="2">
    <source>
        <dbReference type="Proteomes" id="UP001165960"/>
    </source>
</evidence>
<dbReference type="EMBL" id="QTSX02007177">
    <property type="protein sequence ID" value="KAJ9050057.1"/>
    <property type="molecule type" value="Genomic_DNA"/>
</dbReference>
<sequence length="122" mass="13381">MVCSCCDLGPLILPLALLRTQEDSPGYDTVRIDNSCPLETWTQEWDLNPDPEFPRAADPMDQGTACPRLLGTEPLQAEAPAKSQSKNTSAGLTMVVPKEELLELPNEGRESFSVNFMNLKSS</sequence>
<accession>A0ACC2RJ23</accession>
<comment type="caution">
    <text evidence="1">The sequence shown here is derived from an EMBL/GenBank/DDBJ whole genome shotgun (WGS) entry which is preliminary data.</text>
</comment>
<protein>
    <submittedName>
        <fullName evidence="1">Uncharacterized protein</fullName>
    </submittedName>
</protein>
<reference evidence="1" key="1">
    <citation type="submission" date="2022-04" db="EMBL/GenBank/DDBJ databases">
        <title>Genome of the entomopathogenic fungus Entomophthora muscae.</title>
        <authorList>
            <person name="Elya C."/>
            <person name="Lovett B.R."/>
            <person name="Lee E."/>
            <person name="Macias A.M."/>
            <person name="Hajek A.E."/>
            <person name="De Bivort B.L."/>
            <person name="Kasson M.T."/>
            <person name="De Fine Licht H.H."/>
            <person name="Stajich J.E."/>
        </authorList>
    </citation>
    <scope>NUCLEOTIDE SEQUENCE</scope>
    <source>
        <strain evidence="1">Berkeley</strain>
    </source>
</reference>